<protein>
    <submittedName>
        <fullName evidence="2">Uncharacterized protein</fullName>
    </submittedName>
</protein>
<dbReference type="Proteomes" id="UP001176941">
    <property type="component" value="Chromosome 7"/>
</dbReference>
<evidence type="ECO:0000256" key="1">
    <source>
        <dbReference type="SAM" id="MobiDB-lite"/>
    </source>
</evidence>
<proteinExistence type="predicted"/>
<sequence length="226" mass="24357">MSVSGGGEAQHFPGNGQPESSHSSTTQRPGLSRLTSGAHKVFARCQKKRHTRSVIVKRAFYWRALCDSVTRQTLPRPGCPLLARALYLVVLPGFGALREPQQACKGESSQHHGSSADPVDVQGRPGLPRAVLGQKVALCMVGMEGETGGVSQPGDTFDSVPYPRRESKQRIQRSWGLSFPAGQNLWEAEPEMDLGAPEVHGGATAIKRRKGCQTGQGAGHQLRTRN</sequence>
<feature type="region of interest" description="Disordered" evidence="1">
    <location>
        <begin position="101"/>
        <end position="121"/>
    </location>
</feature>
<name>A0ABN8ZX36_RANTA</name>
<feature type="region of interest" description="Disordered" evidence="1">
    <location>
        <begin position="1"/>
        <end position="33"/>
    </location>
</feature>
<reference evidence="2" key="1">
    <citation type="submission" date="2023-04" db="EMBL/GenBank/DDBJ databases">
        <authorList>
            <consortium name="ELIXIR-Norway"/>
        </authorList>
    </citation>
    <scope>NUCLEOTIDE SEQUENCE [LARGE SCALE GENOMIC DNA]</scope>
</reference>
<gene>
    <name evidence="2" type="ORF">MRATA1EN1_LOCUS27256</name>
</gene>
<dbReference type="EMBL" id="OX459943">
    <property type="protein sequence ID" value="CAI9178294.1"/>
    <property type="molecule type" value="Genomic_DNA"/>
</dbReference>
<organism evidence="2 3">
    <name type="scientific">Rangifer tarandus platyrhynchus</name>
    <name type="common">Svalbard reindeer</name>
    <dbReference type="NCBI Taxonomy" id="3082113"/>
    <lineage>
        <taxon>Eukaryota</taxon>
        <taxon>Metazoa</taxon>
        <taxon>Chordata</taxon>
        <taxon>Craniata</taxon>
        <taxon>Vertebrata</taxon>
        <taxon>Euteleostomi</taxon>
        <taxon>Mammalia</taxon>
        <taxon>Eutheria</taxon>
        <taxon>Laurasiatheria</taxon>
        <taxon>Artiodactyla</taxon>
        <taxon>Ruminantia</taxon>
        <taxon>Pecora</taxon>
        <taxon>Cervidae</taxon>
        <taxon>Odocoileinae</taxon>
        <taxon>Rangifer</taxon>
    </lineage>
</organism>
<evidence type="ECO:0000313" key="2">
    <source>
        <dbReference type="EMBL" id="CAI9178294.1"/>
    </source>
</evidence>
<accession>A0ABN8ZX36</accession>
<keyword evidence="3" id="KW-1185">Reference proteome</keyword>
<evidence type="ECO:0000313" key="3">
    <source>
        <dbReference type="Proteomes" id="UP001176941"/>
    </source>
</evidence>
<feature type="compositionally biased region" description="Polar residues" evidence="1">
    <location>
        <begin position="17"/>
        <end position="33"/>
    </location>
</feature>